<keyword evidence="12 19" id="KW-0375">Hydrogen ion transport</keyword>
<feature type="binding site" description="axial binding residue" evidence="20">
    <location>
        <position position="186"/>
    </location>
    <ligand>
        <name>heme c</name>
        <dbReference type="ChEBI" id="CHEBI:61717"/>
        <label>2</label>
    </ligand>
    <ligandPart>
        <name>Fe</name>
        <dbReference type="ChEBI" id="CHEBI:18248"/>
    </ligandPart>
</feature>
<dbReference type="Gene3D" id="6.10.280.130">
    <property type="match status" value="1"/>
</dbReference>
<dbReference type="GO" id="GO:0016491">
    <property type="term" value="F:oxidoreductase activity"/>
    <property type="evidence" value="ECO:0007669"/>
    <property type="project" value="UniProtKB-KW"/>
</dbReference>
<evidence type="ECO:0000313" key="24">
    <source>
        <dbReference type="EMBL" id="HJH23865.1"/>
    </source>
</evidence>
<feature type="domain" description="Cytochrome c" evidence="23">
    <location>
        <begin position="130"/>
        <end position="209"/>
    </location>
</feature>
<feature type="binding site" description="covalent" evidence="21">
    <location>
        <position position="146"/>
    </location>
    <ligand>
        <name>heme c</name>
        <dbReference type="ChEBI" id="CHEBI:61717"/>
        <label>1</label>
    </ligand>
</feature>
<evidence type="ECO:0000256" key="11">
    <source>
        <dbReference type="ARBA" id="ARBA00022737"/>
    </source>
</evidence>
<feature type="binding site" description="axial binding residue" evidence="20">
    <location>
        <position position="233"/>
    </location>
    <ligand>
        <name>heme c</name>
        <dbReference type="ChEBI" id="CHEBI:61717"/>
        <label>2</label>
    </ligand>
    <ligandPart>
        <name>Fe</name>
        <dbReference type="ChEBI" id="CHEBI:18248"/>
    </ligandPart>
</feature>
<dbReference type="RefSeq" id="WP_276830557.1">
    <property type="nucleotide sequence ID" value="NZ_DYTQ01000058.1"/>
</dbReference>
<organism evidence="24 25">
    <name type="scientific">Paenalcaligenes hominis</name>
    <dbReference type="NCBI Taxonomy" id="643674"/>
    <lineage>
        <taxon>Bacteria</taxon>
        <taxon>Pseudomonadati</taxon>
        <taxon>Pseudomonadota</taxon>
        <taxon>Betaproteobacteria</taxon>
        <taxon>Burkholderiales</taxon>
        <taxon>Alcaligenaceae</taxon>
        <taxon>Paenalcaligenes</taxon>
    </lineage>
</organism>
<dbReference type="GO" id="GO:0046872">
    <property type="term" value="F:metal ion binding"/>
    <property type="evidence" value="ECO:0007669"/>
    <property type="project" value="UniProtKB-KW"/>
</dbReference>
<dbReference type="EMBL" id="DYTQ01000058">
    <property type="protein sequence ID" value="HJH23865.1"/>
    <property type="molecule type" value="Genomic_DNA"/>
</dbReference>
<evidence type="ECO:0000259" key="23">
    <source>
        <dbReference type="PROSITE" id="PS51007"/>
    </source>
</evidence>
<evidence type="ECO:0000256" key="15">
    <source>
        <dbReference type="ARBA" id="ARBA00023002"/>
    </source>
</evidence>
<dbReference type="AlphaFoldDB" id="A0A9D2VG23"/>
<evidence type="ECO:0000256" key="19">
    <source>
        <dbReference type="PIRNR" id="PIRNR000006"/>
    </source>
</evidence>
<dbReference type="InterPro" id="IPR009056">
    <property type="entry name" value="Cyt_c-like_dom"/>
</dbReference>
<keyword evidence="14 22" id="KW-1133">Transmembrane helix</keyword>
<dbReference type="GO" id="GO:0005886">
    <property type="term" value="C:plasma membrane"/>
    <property type="evidence" value="ECO:0007669"/>
    <property type="project" value="UniProtKB-SubCell"/>
</dbReference>
<evidence type="ECO:0000313" key="25">
    <source>
        <dbReference type="Proteomes" id="UP000700248"/>
    </source>
</evidence>
<keyword evidence="6 19" id="KW-0997">Cell inner membrane</keyword>
<dbReference type="PANTHER" id="PTHR33751">
    <property type="entry name" value="CBB3-TYPE CYTOCHROME C OXIDASE SUBUNIT FIXP"/>
    <property type="match status" value="1"/>
</dbReference>
<protein>
    <recommendedName>
        <fullName evidence="19">Cbb3-type cytochrome c oxidase subunit</fullName>
    </recommendedName>
</protein>
<evidence type="ECO:0000256" key="17">
    <source>
        <dbReference type="ARBA" id="ARBA00023065"/>
    </source>
</evidence>
<dbReference type="Proteomes" id="UP000700248">
    <property type="component" value="Unassembled WGS sequence"/>
</dbReference>
<evidence type="ECO:0000256" key="13">
    <source>
        <dbReference type="ARBA" id="ARBA00022982"/>
    </source>
</evidence>
<reference evidence="24" key="1">
    <citation type="journal article" date="2021" name="PeerJ">
        <title>Extensive microbial diversity within the chicken gut microbiome revealed by metagenomics and culture.</title>
        <authorList>
            <person name="Gilroy R."/>
            <person name="Ravi A."/>
            <person name="Getino M."/>
            <person name="Pursley I."/>
            <person name="Horton D.L."/>
            <person name="Alikhan N.F."/>
            <person name="Baker D."/>
            <person name="Gharbi K."/>
            <person name="Hall N."/>
            <person name="Watson M."/>
            <person name="Adriaenssens E.M."/>
            <person name="Foster-Nyarko E."/>
            <person name="Jarju S."/>
            <person name="Secka A."/>
            <person name="Antonio M."/>
            <person name="Oren A."/>
            <person name="Chaudhuri R.R."/>
            <person name="La Ragione R."/>
            <person name="Hildebrand F."/>
            <person name="Pallen M.J."/>
        </authorList>
    </citation>
    <scope>NUCLEOTIDE SEQUENCE</scope>
    <source>
        <strain evidence="24">CHK175-13533</strain>
    </source>
</reference>
<comment type="pathway">
    <text evidence="2 19">Energy metabolism; oxidative phosphorylation.</text>
</comment>
<evidence type="ECO:0000256" key="14">
    <source>
        <dbReference type="ARBA" id="ARBA00022989"/>
    </source>
</evidence>
<evidence type="ECO:0000256" key="10">
    <source>
        <dbReference type="ARBA" id="ARBA00022723"/>
    </source>
</evidence>
<dbReference type="InterPro" id="IPR036909">
    <property type="entry name" value="Cyt_c-like_dom_sf"/>
</dbReference>
<gene>
    <name evidence="24" type="primary">ccoP</name>
    <name evidence="24" type="ORF">K8U84_04850</name>
</gene>
<keyword evidence="15 19" id="KW-0560">Oxidoreductase</keyword>
<evidence type="ECO:0000256" key="22">
    <source>
        <dbReference type="SAM" id="Phobius"/>
    </source>
</evidence>
<dbReference type="Pfam" id="PF14715">
    <property type="entry name" value="FixP_N"/>
    <property type="match status" value="1"/>
</dbReference>
<feature type="binding site" description="covalent" evidence="21">
    <location>
        <position position="229"/>
    </location>
    <ligand>
        <name>heme c</name>
        <dbReference type="ChEBI" id="CHEBI:61717"/>
        <label>2</label>
    </ligand>
</feature>
<evidence type="ECO:0000256" key="6">
    <source>
        <dbReference type="ARBA" id="ARBA00022519"/>
    </source>
</evidence>
<evidence type="ECO:0000256" key="3">
    <source>
        <dbReference type="ARBA" id="ARBA00006113"/>
    </source>
</evidence>
<comment type="subunit">
    <text evidence="19">Component of the cbb3-type cytochrome c oxidase.</text>
</comment>
<evidence type="ECO:0000256" key="18">
    <source>
        <dbReference type="ARBA" id="ARBA00023136"/>
    </source>
</evidence>
<dbReference type="SUPFAM" id="SSF46626">
    <property type="entry name" value="Cytochrome c"/>
    <property type="match status" value="2"/>
</dbReference>
<evidence type="ECO:0000256" key="21">
    <source>
        <dbReference type="PIRSR" id="PIRSR000006-2"/>
    </source>
</evidence>
<feature type="binding site" description="axial binding residue" evidence="20">
    <location>
        <position position="274"/>
    </location>
    <ligand>
        <name>heme c</name>
        <dbReference type="ChEBI" id="CHEBI:61717"/>
        <label>1</label>
    </ligand>
    <ligandPart>
        <name>Fe</name>
        <dbReference type="ChEBI" id="CHEBI:18248"/>
    </ligandPart>
</feature>
<evidence type="ECO:0000256" key="12">
    <source>
        <dbReference type="ARBA" id="ARBA00022781"/>
    </source>
</evidence>
<evidence type="ECO:0000256" key="8">
    <source>
        <dbReference type="ARBA" id="ARBA00022660"/>
    </source>
</evidence>
<reference evidence="24" key="2">
    <citation type="submission" date="2021-09" db="EMBL/GenBank/DDBJ databases">
        <authorList>
            <person name="Gilroy R."/>
        </authorList>
    </citation>
    <scope>NUCLEOTIDE SEQUENCE</scope>
    <source>
        <strain evidence="24">CHK175-13533</strain>
    </source>
</reference>
<dbReference type="InterPro" id="IPR032858">
    <property type="entry name" value="CcoP_N"/>
</dbReference>
<dbReference type="InterPro" id="IPR050597">
    <property type="entry name" value="Cytochrome_c_Oxidase_Subunit"/>
</dbReference>
<keyword evidence="7 19" id="KW-0349">Heme</keyword>
<dbReference type="GO" id="GO:0020037">
    <property type="term" value="F:heme binding"/>
    <property type="evidence" value="ECO:0007669"/>
    <property type="project" value="InterPro"/>
</dbReference>
<sequence length="301" mass="33343">MNEFFSVGWSIWITAIALGGVVFCLFVLISQLKGQPKKGEVISDTGHSWDGITEYDTPLPRWWVSMYLILSAIALAYMFLYPALGSFDGFLGTNQAKEVRLAQEEIEARVQPVFQKYAEMPITDIAKDDEARAIGQRLFLNNCAQCHGSDAQGSPSFPNLSDDSWLWGGEPEQILHTITNGRRGIMPAHNAMMTPAQASEIAQYVRSLSNLAHDQTRVVPGKKLYDQFCVACHGAEGKGNQMLGAPNLTDSAWLYGSSEDTIVYGILNGRDNQMPAQKDHLSQEQIRLLAGWVWGLSNVEQ</sequence>
<keyword evidence="18 19" id="KW-0472">Membrane</keyword>
<evidence type="ECO:0000256" key="16">
    <source>
        <dbReference type="ARBA" id="ARBA00023004"/>
    </source>
</evidence>
<dbReference type="InterPro" id="IPR038414">
    <property type="entry name" value="CcoP_N_sf"/>
</dbReference>
<dbReference type="GO" id="GO:0009055">
    <property type="term" value="F:electron transfer activity"/>
    <property type="evidence" value="ECO:0007669"/>
    <property type="project" value="InterPro"/>
</dbReference>
<dbReference type="Gene3D" id="1.10.760.10">
    <property type="entry name" value="Cytochrome c-like domain"/>
    <property type="match status" value="2"/>
</dbReference>
<feature type="domain" description="Cytochrome c" evidence="23">
    <location>
        <begin position="216"/>
        <end position="297"/>
    </location>
</feature>
<evidence type="ECO:0000256" key="2">
    <source>
        <dbReference type="ARBA" id="ARBA00004673"/>
    </source>
</evidence>
<comment type="function">
    <text evidence="19">C-type cytochrome. Part of the cbb3-type cytochrome c oxidase complex.</text>
</comment>
<feature type="binding site" description="covalent" evidence="21">
    <location>
        <position position="232"/>
    </location>
    <ligand>
        <name>heme c</name>
        <dbReference type="ChEBI" id="CHEBI:61717"/>
        <label>2</label>
    </ligand>
</feature>
<evidence type="ECO:0000256" key="5">
    <source>
        <dbReference type="ARBA" id="ARBA00022475"/>
    </source>
</evidence>
<comment type="cofactor">
    <cofactor evidence="19 21">
        <name>heme c</name>
        <dbReference type="ChEBI" id="CHEBI:61717"/>
    </cofactor>
    <text evidence="19 21">Binds 2 heme C groups per subunit.</text>
</comment>
<dbReference type="GO" id="GO:1902600">
    <property type="term" value="P:proton transmembrane transport"/>
    <property type="evidence" value="ECO:0007669"/>
    <property type="project" value="UniProtKB-KW"/>
</dbReference>
<dbReference type="PIRSF" id="PIRSF000006">
    <property type="entry name" value="Cbb3-Cox_fixP"/>
    <property type="match status" value="1"/>
</dbReference>
<keyword evidence="17 19" id="KW-0406">Ion transport</keyword>
<dbReference type="NCBIfam" id="TIGR00782">
    <property type="entry name" value="ccoP"/>
    <property type="match status" value="1"/>
</dbReference>
<dbReference type="Pfam" id="PF13442">
    <property type="entry name" value="Cytochrome_CBB3"/>
    <property type="match status" value="2"/>
</dbReference>
<evidence type="ECO:0000256" key="20">
    <source>
        <dbReference type="PIRSR" id="PIRSR000006-1"/>
    </source>
</evidence>
<dbReference type="InterPro" id="IPR004678">
    <property type="entry name" value="Cyt_c_oxidase_cbb3_su3"/>
</dbReference>
<accession>A0A9D2VG23</accession>
<comment type="similarity">
    <text evidence="3 19">Belongs to the CcoP / FixP family.</text>
</comment>
<comment type="caution">
    <text evidence="24">The sequence shown here is derived from an EMBL/GenBank/DDBJ whole genome shotgun (WGS) entry which is preliminary data.</text>
</comment>
<name>A0A9D2VG23_9BURK</name>
<evidence type="ECO:0000256" key="1">
    <source>
        <dbReference type="ARBA" id="ARBA00004533"/>
    </source>
</evidence>
<dbReference type="PANTHER" id="PTHR33751:SF1">
    <property type="entry name" value="CBB3-TYPE CYTOCHROME C OXIDASE SUBUNIT FIXP"/>
    <property type="match status" value="1"/>
</dbReference>
<feature type="binding site" description="axial binding residue" evidence="20">
    <location>
        <position position="147"/>
    </location>
    <ligand>
        <name>heme c</name>
        <dbReference type="ChEBI" id="CHEBI:61717"/>
        <label>1</label>
    </ligand>
    <ligandPart>
        <name>Fe</name>
        <dbReference type="ChEBI" id="CHEBI:18248"/>
    </ligandPart>
</feature>
<feature type="binding site" description="covalent" evidence="21">
    <location>
        <position position="143"/>
    </location>
    <ligand>
        <name>heme c</name>
        <dbReference type="ChEBI" id="CHEBI:61717"/>
        <label>1</label>
    </ligand>
</feature>
<keyword evidence="13 19" id="KW-0249">Electron transport</keyword>
<keyword evidence="16 19" id="KW-0408">Iron</keyword>
<keyword evidence="5 19" id="KW-1003">Cell membrane</keyword>
<keyword evidence="11" id="KW-0677">Repeat</keyword>
<keyword evidence="9 22" id="KW-0812">Transmembrane</keyword>
<keyword evidence="4 19" id="KW-0813">Transport</keyword>
<keyword evidence="10 19" id="KW-0479">Metal-binding</keyword>
<feature type="transmembrane region" description="Helical" evidence="22">
    <location>
        <begin position="6"/>
        <end position="29"/>
    </location>
</feature>
<feature type="transmembrane region" description="Helical" evidence="22">
    <location>
        <begin position="62"/>
        <end position="84"/>
    </location>
</feature>
<dbReference type="PROSITE" id="PS51007">
    <property type="entry name" value="CYTC"/>
    <property type="match status" value="2"/>
</dbReference>
<proteinExistence type="inferred from homology"/>
<evidence type="ECO:0000256" key="7">
    <source>
        <dbReference type="ARBA" id="ARBA00022617"/>
    </source>
</evidence>
<evidence type="ECO:0000256" key="9">
    <source>
        <dbReference type="ARBA" id="ARBA00022692"/>
    </source>
</evidence>
<keyword evidence="8 19" id="KW-0679">Respiratory chain</keyword>
<evidence type="ECO:0000256" key="4">
    <source>
        <dbReference type="ARBA" id="ARBA00022448"/>
    </source>
</evidence>
<comment type="subcellular location">
    <subcellularLocation>
        <location evidence="1 19">Cell inner membrane</location>
    </subcellularLocation>
</comment>